<feature type="transmembrane region" description="Helical" evidence="2">
    <location>
        <begin position="73"/>
        <end position="95"/>
    </location>
</feature>
<keyword evidence="2" id="KW-0812">Transmembrane</keyword>
<dbReference type="AlphaFoldDB" id="A0A840U5C6"/>
<feature type="domain" description="DUF2231" evidence="4">
    <location>
        <begin position="69"/>
        <end position="203"/>
    </location>
</feature>
<evidence type="ECO:0000313" key="6">
    <source>
        <dbReference type="Proteomes" id="UP000557307"/>
    </source>
</evidence>
<feature type="signal peptide" evidence="3">
    <location>
        <begin position="1"/>
        <end position="24"/>
    </location>
</feature>
<dbReference type="InterPro" id="IPR019251">
    <property type="entry name" value="DUF2231_TM"/>
</dbReference>
<keyword evidence="2" id="KW-1133">Transmembrane helix</keyword>
<reference evidence="5 6" key="1">
    <citation type="submission" date="2020-08" db="EMBL/GenBank/DDBJ databases">
        <title>Genomic Encyclopedia of Type Strains, Phase IV (KMG-IV): sequencing the most valuable type-strain genomes for metagenomic binning, comparative biology and taxonomic classification.</title>
        <authorList>
            <person name="Goeker M."/>
        </authorList>
    </citation>
    <scope>NUCLEOTIDE SEQUENCE [LARGE SCALE GENOMIC DNA]</scope>
    <source>
        <strain evidence="5 6">DSM 105074</strain>
    </source>
</reference>
<keyword evidence="2" id="KW-0472">Membrane</keyword>
<dbReference type="Proteomes" id="UP000557307">
    <property type="component" value="Unassembled WGS sequence"/>
</dbReference>
<feature type="transmembrane region" description="Helical" evidence="2">
    <location>
        <begin position="102"/>
        <end position="123"/>
    </location>
</feature>
<feature type="region of interest" description="Disordered" evidence="1">
    <location>
        <begin position="28"/>
        <end position="58"/>
    </location>
</feature>
<dbReference type="Pfam" id="PF09990">
    <property type="entry name" value="DUF2231"/>
    <property type="match status" value="1"/>
</dbReference>
<gene>
    <name evidence="5" type="ORF">HNQ92_005181</name>
</gene>
<keyword evidence="3" id="KW-0732">Signal</keyword>
<dbReference type="EMBL" id="JACHGF010000013">
    <property type="protein sequence ID" value="MBB5287019.1"/>
    <property type="molecule type" value="Genomic_DNA"/>
</dbReference>
<organism evidence="5 6">
    <name type="scientific">Rhabdobacter roseus</name>
    <dbReference type="NCBI Taxonomy" id="1655419"/>
    <lineage>
        <taxon>Bacteria</taxon>
        <taxon>Pseudomonadati</taxon>
        <taxon>Bacteroidota</taxon>
        <taxon>Cytophagia</taxon>
        <taxon>Cytophagales</taxon>
        <taxon>Cytophagaceae</taxon>
        <taxon>Rhabdobacter</taxon>
    </lineage>
</organism>
<name>A0A840U5C6_9BACT</name>
<evidence type="ECO:0000313" key="5">
    <source>
        <dbReference type="EMBL" id="MBB5287019.1"/>
    </source>
</evidence>
<sequence length="217" mass="24113">MLQAISVLNRKILMLLFLSTAALAHDNDSDEHQDTTESIQAATQNQREEESMHSEHHVTGTAELSDFPNLHPLVVHIPIMLLVFAAVLQLISFFVFREALSWIVMGAVLVGFVGAYAAAVWTHPHVSDLTEQARKVYETHDTYAQWTLWLSGIATVFKGLSHFLFHRKTWAEAVVALTLLAAAYTVSLAGHHGAQLVFIEGVGPQGHYLESEKEHSH</sequence>
<feature type="transmembrane region" description="Helical" evidence="2">
    <location>
        <begin position="173"/>
        <end position="194"/>
    </location>
</feature>
<feature type="transmembrane region" description="Helical" evidence="2">
    <location>
        <begin position="143"/>
        <end position="161"/>
    </location>
</feature>
<evidence type="ECO:0000256" key="1">
    <source>
        <dbReference type="SAM" id="MobiDB-lite"/>
    </source>
</evidence>
<evidence type="ECO:0000256" key="3">
    <source>
        <dbReference type="SAM" id="SignalP"/>
    </source>
</evidence>
<keyword evidence="6" id="KW-1185">Reference proteome</keyword>
<evidence type="ECO:0000256" key="2">
    <source>
        <dbReference type="SAM" id="Phobius"/>
    </source>
</evidence>
<evidence type="ECO:0000259" key="4">
    <source>
        <dbReference type="Pfam" id="PF09990"/>
    </source>
</evidence>
<protein>
    <submittedName>
        <fullName evidence="5">Putative membrane protein</fullName>
    </submittedName>
</protein>
<proteinExistence type="predicted"/>
<accession>A0A840U5C6</accession>
<feature type="compositionally biased region" description="Polar residues" evidence="1">
    <location>
        <begin position="36"/>
        <end position="45"/>
    </location>
</feature>
<feature type="compositionally biased region" description="Basic and acidic residues" evidence="1">
    <location>
        <begin position="46"/>
        <end position="58"/>
    </location>
</feature>
<comment type="caution">
    <text evidence="5">The sequence shown here is derived from an EMBL/GenBank/DDBJ whole genome shotgun (WGS) entry which is preliminary data.</text>
</comment>
<feature type="chain" id="PRO_5033048725" evidence="3">
    <location>
        <begin position="25"/>
        <end position="217"/>
    </location>
</feature>